<protein>
    <recommendedName>
        <fullName evidence="3">Glycoside hydrolase family 42 N-terminal domain-containing protein</fullName>
    </recommendedName>
</protein>
<comment type="caution">
    <text evidence="1">The sequence shown here is derived from an EMBL/GenBank/DDBJ whole genome shotgun (WGS) entry which is preliminary data.</text>
</comment>
<organism evidence="1 2">
    <name type="scientific">Coprococcus comes</name>
    <dbReference type="NCBI Taxonomy" id="410072"/>
    <lineage>
        <taxon>Bacteria</taxon>
        <taxon>Bacillati</taxon>
        <taxon>Bacillota</taxon>
        <taxon>Clostridia</taxon>
        <taxon>Lachnospirales</taxon>
        <taxon>Lachnospiraceae</taxon>
        <taxon>Coprococcus</taxon>
    </lineage>
</organism>
<dbReference type="AlphaFoldDB" id="A0A3R5ZI80"/>
<proteinExistence type="predicted"/>
<dbReference type="EMBL" id="QRXJ01000005">
    <property type="protein sequence ID" value="RGT91267.1"/>
    <property type="molecule type" value="Genomic_DNA"/>
</dbReference>
<dbReference type="InterPro" id="IPR017853">
    <property type="entry name" value="GH"/>
</dbReference>
<gene>
    <name evidence="1" type="ORF">DWX03_05145</name>
</gene>
<reference evidence="1 2" key="1">
    <citation type="submission" date="2018-08" db="EMBL/GenBank/DDBJ databases">
        <title>A genome reference for cultivated species of the human gut microbiota.</title>
        <authorList>
            <person name="Zou Y."/>
            <person name="Xue W."/>
            <person name="Luo G."/>
        </authorList>
    </citation>
    <scope>NUCLEOTIDE SEQUENCE [LARGE SCALE GENOMIC DNA]</scope>
    <source>
        <strain evidence="1 2">AF18-12LB</strain>
    </source>
</reference>
<dbReference type="SUPFAM" id="SSF51445">
    <property type="entry name" value="(Trans)glycosidases"/>
    <property type="match status" value="1"/>
</dbReference>
<evidence type="ECO:0000313" key="2">
    <source>
        <dbReference type="Proteomes" id="UP000283360"/>
    </source>
</evidence>
<keyword evidence="2" id="KW-1185">Reference proteome</keyword>
<evidence type="ECO:0000313" key="1">
    <source>
        <dbReference type="EMBL" id="RGT91267.1"/>
    </source>
</evidence>
<sequence>MLCKKNDKVAGAGRDRRKIRMKQRIRIHKAEPNTGVLNYSHLLDAPAGKHGFVEAKKGHLYFEDGTRARFLGFNVAARSNTPDHETADRMAERFASMGVNIIRLHAADAPVGEKPGSWSSCREAPLLDYASGTSRKFNPDGLERFDYFAAKLKEKGIYLHIDLIVARKFEEGDGMEYPGGAPSCIKRYCLYNQRMIELQKEYAKELLCHVNPYTGLALIDDPAVVTIQINNEDTAIKGNMGGDAGEEMKPYRAEVQERFNDFLLMKYHTREHLKEAWTKDGCCALGEEEDPARGIVRGIEGSFYQPVSDPEGEWDAPEGPARYADFMEFGIYMNRKFYQDMKDYIHFLGAKVPVVTSNLIAGAADVYGHTDGDLMENNSYFNHPLLPVENNTYLVAGPMEYVSTNPLTMQTGVGSAATTLLSLGSLAIVKGKPFMLSEWNEYGEHPFHSTAFVQMAAYACLNDWDGLILYNHHTSENWDDQPADEILNVFDVYNDPAVICQWGFMASVFLKGLVSVAKHCVDVIYTQNDLKTLPLFHAMPTTFFPYITSMRNVFLDGGDSYQGNADIAVNAGFLNGADLSDAEHGVYYAWSEYRDAFRRYKEENRLANAAKDTKEIQPGVHLGEKALVFDRIRETSGNGDYRTFAEIMDSAMKEWGILPEDTGYVEGRLISDTKEIVFDPDHARFSIHTPYCGYFSGAPEEEISLSDKICVEVENERITLALIAKDEIKMDGASEYILTAMGTTGMDETTFGKGPELMGIPFAAVEFKGKLYAETLEGCIRVKAENAKLEVLNPIGEVIAEMNGEKTGDEIRFAMDGSVPGIQYRLVVGE</sequence>
<dbReference type="Gene3D" id="3.20.20.80">
    <property type="entry name" value="Glycosidases"/>
    <property type="match status" value="1"/>
</dbReference>
<evidence type="ECO:0008006" key="3">
    <source>
        <dbReference type="Google" id="ProtNLM"/>
    </source>
</evidence>
<accession>A0A3R5ZI80</accession>
<dbReference type="Proteomes" id="UP000283360">
    <property type="component" value="Unassembled WGS sequence"/>
</dbReference>
<name>A0A3R5ZI80_9FIRM</name>